<organism evidence="4 5">
    <name type="scientific">Methylocystis rosea</name>
    <dbReference type="NCBI Taxonomy" id="173366"/>
    <lineage>
        <taxon>Bacteria</taxon>
        <taxon>Pseudomonadati</taxon>
        <taxon>Pseudomonadota</taxon>
        <taxon>Alphaproteobacteria</taxon>
        <taxon>Hyphomicrobiales</taxon>
        <taxon>Methylocystaceae</taxon>
        <taxon>Methylocystis</taxon>
    </lineage>
</organism>
<feature type="domain" description="PurM-like N-terminal" evidence="2">
    <location>
        <begin position="59"/>
        <end position="169"/>
    </location>
</feature>
<dbReference type="PANTHER" id="PTHR30303">
    <property type="entry name" value="HYDROGENASE ISOENZYMES FORMATION PROTEIN HYPE"/>
    <property type="match status" value="1"/>
</dbReference>
<name>A0ABX6EKV7_9HYPH</name>
<dbReference type="PIRSF" id="PIRSF005644">
    <property type="entry name" value="Hdrgns_mtr_HypE"/>
    <property type="match status" value="1"/>
</dbReference>
<evidence type="ECO:0000256" key="1">
    <source>
        <dbReference type="ARBA" id="ARBA00006243"/>
    </source>
</evidence>
<dbReference type="InterPro" id="IPR036921">
    <property type="entry name" value="PurM-like_N_sf"/>
</dbReference>
<dbReference type="CDD" id="cd02197">
    <property type="entry name" value="HypE"/>
    <property type="match status" value="1"/>
</dbReference>
<protein>
    <submittedName>
        <fullName evidence="4">Hydrogenase expression/formation protein HypE</fullName>
    </submittedName>
</protein>
<gene>
    <name evidence="4" type="primary">hypE</name>
    <name evidence="4" type="ORF">F7D13_13590</name>
</gene>
<accession>A0ABX6EKV7</accession>
<dbReference type="SUPFAM" id="SSF56042">
    <property type="entry name" value="PurM C-terminal domain-like"/>
    <property type="match status" value="1"/>
</dbReference>
<proteinExistence type="inferred from homology"/>
<dbReference type="Pfam" id="PF00586">
    <property type="entry name" value="AIRS"/>
    <property type="match status" value="1"/>
</dbReference>
<dbReference type="SUPFAM" id="SSF55326">
    <property type="entry name" value="PurM N-terminal domain-like"/>
    <property type="match status" value="1"/>
</dbReference>
<evidence type="ECO:0000259" key="2">
    <source>
        <dbReference type="Pfam" id="PF00586"/>
    </source>
</evidence>
<evidence type="ECO:0000259" key="3">
    <source>
        <dbReference type="Pfam" id="PF02769"/>
    </source>
</evidence>
<evidence type="ECO:0000313" key="4">
    <source>
        <dbReference type="EMBL" id="QGM94974.1"/>
    </source>
</evidence>
<dbReference type="InterPro" id="IPR016188">
    <property type="entry name" value="PurM-like_N"/>
</dbReference>
<sequence length="355" mass="37045">MNMISIPPRRARGKVHVPTVTLAHGGGGKAMKDLIDDVFVAAFDNPMLAPLDDSARMDLLDLAQYGDRLALTTDSFVVDPLVFPGGDIGKLAVCGTVNDLAVGGALPLYLSCAVIIEEGVSIDFLRQIARSMAATAQEAGVKIVTGDTKVVNKGACDQMFITTTGVGVVAAGVELGAHRARLGDALLVNGLLGDHGAAILGARGDMALQSPIESDCAPLQGLIASLLNAAPNTRFMRDPTRGGVATVLNEIAEAAQVAIEIDEAVTPLRDEVRGFCEILGLDPLYLANEGKIVAIVPSDEAEQALEAMRAHPLGRQAAIIGSVVAGEPGRVTMRTIFGGRRIVDMLVGEQLPRIC</sequence>
<dbReference type="Gene3D" id="3.30.1330.10">
    <property type="entry name" value="PurM-like, N-terminal domain"/>
    <property type="match status" value="1"/>
</dbReference>
<dbReference type="InterPro" id="IPR036676">
    <property type="entry name" value="PurM-like_C_sf"/>
</dbReference>
<evidence type="ECO:0000313" key="5">
    <source>
        <dbReference type="Proteomes" id="UP000424673"/>
    </source>
</evidence>
<reference evidence="5" key="1">
    <citation type="submission" date="2019-09" db="EMBL/GenBank/DDBJ databases">
        <title>Isolation and complete genome sequencing of Methylocystis species.</title>
        <authorList>
            <person name="Rumah B.L."/>
            <person name="Stead C.E."/>
            <person name="Stevens B.C."/>
            <person name="Minton N.P."/>
            <person name="Grosse-Honebrink A."/>
            <person name="Zhang Y."/>
        </authorList>
    </citation>
    <scope>NUCLEOTIDE SEQUENCE [LARGE SCALE GENOMIC DNA]</scope>
    <source>
        <strain evidence="5">BRCS1</strain>
    </source>
</reference>
<dbReference type="EMBL" id="CP044328">
    <property type="protein sequence ID" value="QGM94974.1"/>
    <property type="molecule type" value="Genomic_DNA"/>
</dbReference>
<dbReference type="InterPro" id="IPR011854">
    <property type="entry name" value="HypE"/>
</dbReference>
<dbReference type="RefSeq" id="WP_154453309.1">
    <property type="nucleotide sequence ID" value="NZ_CP044328.1"/>
</dbReference>
<dbReference type="Pfam" id="PF02769">
    <property type="entry name" value="AIRS_C"/>
    <property type="match status" value="1"/>
</dbReference>
<reference evidence="4 5" key="2">
    <citation type="journal article" date="2021" name="AMB Express">
        <title>Isolation and characterisation of Methylocystis spp. for poly-3-hydroxybutyrate production using waste methane feedstocks.</title>
        <authorList>
            <person name="Rumah B.L."/>
            <person name="Stead C.E."/>
            <person name="Claxton Stevens B.H."/>
            <person name="Minton N.P."/>
            <person name="Grosse-Honebrink A."/>
            <person name="Zhang Y."/>
        </authorList>
    </citation>
    <scope>NUCLEOTIDE SEQUENCE [LARGE SCALE GENOMIC DNA]</scope>
    <source>
        <strain evidence="4 5">BRCS1</strain>
    </source>
</reference>
<dbReference type="InterPro" id="IPR010918">
    <property type="entry name" value="PurM-like_C_dom"/>
</dbReference>
<feature type="domain" description="PurM-like C-terminal" evidence="3">
    <location>
        <begin position="183"/>
        <end position="332"/>
    </location>
</feature>
<keyword evidence="5" id="KW-1185">Reference proteome</keyword>
<comment type="similarity">
    <text evidence="1">Belongs to the HypE family.</text>
</comment>
<dbReference type="Gene3D" id="3.90.650.10">
    <property type="entry name" value="PurM-like C-terminal domain"/>
    <property type="match status" value="1"/>
</dbReference>
<dbReference type="PANTHER" id="PTHR30303:SF0">
    <property type="entry name" value="CARBAMOYL DEHYDRATASE HYPE"/>
    <property type="match status" value="1"/>
</dbReference>
<dbReference type="Proteomes" id="UP000424673">
    <property type="component" value="Chromosome"/>
</dbReference>
<dbReference type="NCBIfam" id="TIGR02124">
    <property type="entry name" value="hypE"/>
    <property type="match status" value="1"/>
</dbReference>